<gene>
    <name evidence="1" type="ORF">MEDL_43709</name>
</gene>
<dbReference type="Proteomes" id="UP000683360">
    <property type="component" value="Unassembled WGS sequence"/>
</dbReference>
<proteinExistence type="predicted"/>
<comment type="caution">
    <text evidence="1">The sequence shown here is derived from an EMBL/GenBank/DDBJ whole genome shotgun (WGS) entry which is preliminary data.</text>
</comment>
<keyword evidence="2" id="KW-1185">Reference proteome</keyword>
<protein>
    <submittedName>
        <fullName evidence="1">Uncharacterized protein</fullName>
    </submittedName>
</protein>
<dbReference type="OrthoDB" id="6137855at2759"/>
<evidence type="ECO:0000313" key="1">
    <source>
        <dbReference type="EMBL" id="CAG2230902.1"/>
    </source>
</evidence>
<name>A0A8S3TAK8_MYTED</name>
<sequence>MPEMKTINNIHLKLKKRFKVNKKCVRMWLSGCTMLSNGNVLIVDYWGNNVLMEYSEDGKHIRDIPCSRRPFDLTIIDSDRIAVTYGDRKYVNILNLKITTVGKKVKFYYSCYGISYQDDKLFISSEGIVITDITGKVLKTLKVNCGRYVESTIDRIYFTDNRDHTVHCISMTGEEIWVHKVESLVIPRGITVDH</sequence>
<dbReference type="Gene3D" id="2.120.10.30">
    <property type="entry name" value="TolB, C-terminal domain"/>
    <property type="match status" value="1"/>
</dbReference>
<reference evidence="1" key="1">
    <citation type="submission" date="2021-03" db="EMBL/GenBank/DDBJ databases">
        <authorList>
            <person name="Bekaert M."/>
        </authorList>
    </citation>
    <scope>NUCLEOTIDE SEQUENCE</scope>
</reference>
<dbReference type="SUPFAM" id="SSF63825">
    <property type="entry name" value="YWTD domain"/>
    <property type="match status" value="1"/>
</dbReference>
<evidence type="ECO:0000313" key="2">
    <source>
        <dbReference type="Proteomes" id="UP000683360"/>
    </source>
</evidence>
<dbReference type="EMBL" id="CAJPWZ010002113">
    <property type="protein sequence ID" value="CAG2230902.1"/>
    <property type="molecule type" value="Genomic_DNA"/>
</dbReference>
<dbReference type="AlphaFoldDB" id="A0A8S3TAK8"/>
<dbReference type="InterPro" id="IPR011042">
    <property type="entry name" value="6-blade_b-propeller_TolB-like"/>
</dbReference>
<organism evidence="1 2">
    <name type="scientific">Mytilus edulis</name>
    <name type="common">Blue mussel</name>
    <dbReference type="NCBI Taxonomy" id="6550"/>
    <lineage>
        <taxon>Eukaryota</taxon>
        <taxon>Metazoa</taxon>
        <taxon>Spiralia</taxon>
        <taxon>Lophotrochozoa</taxon>
        <taxon>Mollusca</taxon>
        <taxon>Bivalvia</taxon>
        <taxon>Autobranchia</taxon>
        <taxon>Pteriomorphia</taxon>
        <taxon>Mytilida</taxon>
        <taxon>Mytiloidea</taxon>
        <taxon>Mytilidae</taxon>
        <taxon>Mytilinae</taxon>
        <taxon>Mytilus</taxon>
    </lineage>
</organism>
<accession>A0A8S3TAK8</accession>